<evidence type="ECO:0000259" key="4">
    <source>
        <dbReference type="PROSITE" id="PS51192"/>
    </source>
</evidence>
<dbReference type="CDD" id="cd08638">
    <property type="entry name" value="DNA_pol_A_theta"/>
    <property type="match status" value="1"/>
</dbReference>
<evidence type="ECO:0000256" key="2">
    <source>
        <dbReference type="ARBA" id="ARBA00022840"/>
    </source>
</evidence>
<dbReference type="FunFam" id="3.40.50.300:FF:000968">
    <property type="entry name" value="Helicase and polymerase-containing protein TEBICHI"/>
    <property type="match status" value="1"/>
</dbReference>
<dbReference type="InterPro" id="IPR036397">
    <property type="entry name" value="RNaseH_sf"/>
</dbReference>
<dbReference type="InterPro" id="IPR011545">
    <property type="entry name" value="DEAD/DEAH_box_helicase_dom"/>
</dbReference>
<dbReference type="OrthoDB" id="2320933at2759"/>
<dbReference type="FunFam" id="1.20.1060.10:FF:000003">
    <property type="entry name" value="Helicase and polymerase-containing protein TEBICHI"/>
    <property type="match status" value="1"/>
</dbReference>
<dbReference type="InterPro" id="IPR001650">
    <property type="entry name" value="Helicase_C-like"/>
</dbReference>
<organism evidence="6 7">
    <name type="scientific">Morella rubra</name>
    <name type="common">Chinese bayberry</name>
    <dbReference type="NCBI Taxonomy" id="262757"/>
    <lineage>
        <taxon>Eukaryota</taxon>
        <taxon>Viridiplantae</taxon>
        <taxon>Streptophyta</taxon>
        <taxon>Embryophyta</taxon>
        <taxon>Tracheophyta</taxon>
        <taxon>Spermatophyta</taxon>
        <taxon>Magnoliopsida</taxon>
        <taxon>eudicotyledons</taxon>
        <taxon>Gunneridae</taxon>
        <taxon>Pentapetalae</taxon>
        <taxon>rosids</taxon>
        <taxon>fabids</taxon>
        <taxon>Fagales</taxon>
        <taxon>Myricaceae</taxon>
        <taxon>Morella</taxon>
    </lineage>
</organism>
<dbReference type="InterPro" id="IPR014001">
    <property type="entry name" value="Helicase_ATP-bd"/>
</dbReference>
<feature type="region of interest" description="Disordered" evidence="3">
    <location>
        <begin position="1"/>
        <end position="75"/>
    </location>
</feature>
<feature type="region of interest" description="Disordered" evidence="3">
    <location>
        <begin position="171"/>
        <end position="191"/>
    </location>
</feature>
<dbReference type="SMART" id="SM00482">
    <property type="entry name" value="POLAc"/>
    <property type="match status" value="1"/>
</dbReference>
<dbReference type="GO" id="GO:0003887">
    <property type="term" value="F:DNA-directed DNA polymerase activity"/>
    <property type="evidence" value="ECO:0007669"/>
    <property type="project" value="InterPro"/>
</dbReference>
<dbReference type="InterPro" id="IPR002298">
    <property type="entry name" value="DNA_polymerase_A"/>
</dbReference>
<accession>A0A6A1UZA7</accession>
<dbReference type="Pfam" id="PF00476">
    <property type="entry name" value="DNA_pol_A"/>
    <property type="match status" value="1"/>
</dbReference>
<dbReference type="InterPro" id="IPR046931">
    <property type="entry name" value="HTH_61"/>
</dbReference>
<dbReference type="InterPro" id="IPR027417">
    <property type="entry name" value="P-loop_NTPase"/>
</dbReference>
<dbReference type="FunFam" id="1.10.3380.20:FF:000003">
    <property type="entry name" value="Helicase and polymerase-containing protein TEBICHI"/>
    <property type="match status" value="1"/>
</dbReference>
<feature type="domain" description="Helicase C-terminal" evidence="5">
    <location>
        <begin position="814"/>
        <end position="985"/>
    </location>
</feature>
<feature type="region of interest" description="Disordered" evidence="3">
    <location>
        <begin position="1347"/>
        <end position="1404"/>
    </location>
</feature>
<feature type="region of interest" description="Disordered" evidence="3">
    <location>
        <begin position="92"/>
        <end position="118"/>
    </location>
</feature>
<dbReference type="Pfam" id="PF20470">
    <property type="entry name" value="HTH_61"/>
    <property type="match status" value="1"/>
</dbReference>
<comment type="caution">
    <text evidence="6">The sequence shown here is derived from an EMBL/GenBank/DDBJ whole genome shotgun (WGS) entry which is preliminary data.</text>
</comment>
<keyword evidence="2" id="KW-0067">ATP-binding</keyword>
<keyword evidence="1" id="KW-0547">Nucleotide-binding</keyword>
<dbReference type="CDD" id="cd18795">
    <property type="entry name" value="SF2_C_Ski2"/>
    <property type="match status" value="1"/>
</dbReference>
<dbReference type="Gene3D" id="1.20.1060.10">
    <property type="entry name" value="Taq DNA Polymerase, Chain T, domain 4"/>
    <property type="match status" value="1"/>
</dbReference>
<dbReference type="PRINTS" id="PR00868">
    <property type="entry name" value="DNAPOLI"/>
</dbReference>
<proteinExistence type="predicted"/>
<dbReference type="GO" id="GO:0003677">
    <property type="term" value="F:DNA binding"/>
    <property type="evidence" value="ECO:0007669"/>
    <property type="project" value="InterPro"/>
</dbReference>
<dbReference type="EMBL" id="RXIC02000026">
    <property type="protein sequence ID" value="KAB1204420.1"/>
    <property type="molecule type" value="Genomic_DNA"/>
</dbReference>
<feature type="compositionally biased region" description="Polar residues" evidence="3">
    <location>
        <begin position="97"/>
        <end position="110"/>
    </location>
</feature>
<dbReference type="SUPFAM" id="SSF52540">
    <property type="entry name" value="P-loop containing nucleoside triphosphate hydrolases"/>
    <property type="match status" value="1"/>
</dbReference>
<feature type="compositionally biased region" description="Basic and acidic residues" evidence="3">
    <location>
        <begin position="1369"/>
        <end position="1404"/>
    </location>
</feature>
<dbReference type="GO" id="GO:0005524">
    <property type="term" value="F:ATP binding"/>
    <property type="evidence" value="ECO:0007669"/>
    <property type="project" value="UniProtKB-KW"/>
</dbReference>
<dbReference type="Pfam" id="PF21099">
    <property type="entry name" value="POLQ_helical"/>
    <property type="match status" value="1"/>
</dbReference>
<feature type="compositionally biased region" description="Polar residues" evidence="3">
    <location>
        <begin position="54"/>
        <end position="66"/>
    </location>
</feature>
<evidence type="ECO:0000256" key="1">
    <source>
        <dbReference type="ARBA" id="ARBA00022741"/>
    </source>
</evidence>
<dbReference type="Gene3D" id="3.40.50.300">
    <property type="entry name" value="P-loop containing nucleotide triphosphate hydrolases"/>
    <property type="match status" value="3"/>
</dbReference>
<evidence type="ECO:0000313" key="7">
    <source>
        <dbReference type="Proteomes" id="UP000516437"/>
    </source>
</evidence>
<feature type="domain" description="Helicase ATP-binding" evidence="4">
    <location>
        <begin position="582"/>
        <end position="774"/>
    </location>
</feature>
<dbReference type="FunFam" id="1.10.150.20:FF:000002">
    <property type="entry name" value="DNA polymerase I"/>
    <property type="match status" value="1"/>
</dbReference>
<protein>
    <submittedName>
        <fullName evidence="6">DNA polymerase theta</fullName>
    </submittedName>
</protein>
<dbReference type="InterPro" id="IPR001098">
    <property type="entry name" value="DNA-dir_DNA_pol_A_palm_dom"/>
</dbReference>
<dbReference type="PROSITE" id="PS51192">
    <property type="entry name" value="HELICASE_ATP_BIND_1"/>
    <property type="match status" value="1"/>
</dbReference>
<dbReference type="Pfam" id="PF00270">
    <property type="entry name" value="DEAD"/>
    <property type="match status" value="1"/>
</dbReference>
<reference evidence="6 7" key="1">
    <citation type="journal article" date="2019" name="Plant Biotechnol. J.">
        <title>The red bayberry genome and genetic basis of sex determination.</title>
        <authorList>
            <person name="Jia H.M."/>
            <person name="Jia H.J."/>
            <person name="Cai Q.L."/>
            <person name="Wang Y."/>
            <person name="Zhao H.B."/>
            <person name="Yang W.F."/>
            <person name="Wang G.Y."/>
            <person name="Li Y.H."/>
            <person name="Zhan D.L."/>
            <person name="Shen Y.T."/>
            <person name="Niu Q.F."/>
            <person name="Chang L."/>
            <person name="Qiu J."/>
            <person name="Zhao L."/>
            <person name="Xie H.B."/>
            <person name="Fu W.Y."/>
            <person name="Jin J."/>
            <person name="Li X.W."/>
            <person name="Jiao Y."/>
            <person name="Zhou C.C."/>
            <person name="Tu T."/>
            <person name="Chai C.Y."/>
            <person name="Gao J.L."/>
            <person name="Fan L.J."/>
            <person name="van de Weg E."/>
            <person name="Wang J.Y."/>
            <person name="Gao Z.S."/>
        </authorList>
    </citation>
    <scope>NUCLEOTIDE SEQUENCE [LARGE SCALE GENOMIC DNA]</scope>
    <source>
        <tissue evidence="6">Leaves</tissue>
    </source>
</reference>
<name>A0A6A1UZA7_9ROSI</name>
<dbReference type="SUPFAM" id="SSF56672">
    <property type="entry name" value="DNA/RNA polymerases"/>
    <property type="match status" value="1"/>
</dbReference>
<dbReference type="PANTHER" id="PTHR10133">
    <property type="entry name" value="DNA POLYMERASE I"/>
    <property type="match status" value="1"/>
</dbReference>
<dbReference type="InterPro" id="IPR043502">
    <property type="entry name" value="DNA/RNA_pol_sf"/>
</dbReference>
<dbReference type="Proteomes" id="UP000516437">
    <property type="component" value="Chromosome 8"/>
</dbReference>
<dbReference type="PROSITE" id="PS51194">
    <property type="entry name" value="HELICASE_CTER"/>
    <property type="match status" value="1"/>
</dbReference>
<dbReference type="Gene3D" id="1.10.150.20">
    <property type="entry name" value="5' to 3' exonuclease, C-terminal subdomain"/>
    <property type="match status" value="1"/>
</dbReference>
<dbReference type="GO" id="GO:0006302">
    <property type="term" value="P:double-strand break repair"/>
    <property type="evidence" value="ECO:0007669"/>
    <property type="project" value="TreeGrafter"/>
</dbReference>
<dbReference type="Gene3D" id="3.30.420.10">
    <property type="entry name" value="Ribonuclease H-like superfamily/Ribonuclease H"/>
    <property type="match status" value="1"/>
</dbReference>
<dbReference type="Gene3D" id="1.10.3380.20">
    <property type="match status" value="1"/>
</dbReference>
<dbReference type="Gene3D" id="3.30.70.370">
    <property type="match status" value="1"/>
</dbReference>
<keyword evidence="7" id="KW-1185">Reference proteome</keyword>
<dbReference type="FunFam" id="3.30.420.10:FF:000069">
    <property type="entry name" value="Helicase and polymerase-containing protein TEBICHI"/>
    <property type="match status" value="1"/>
</dbReference>
<dbReference type="InterPro" id="IPR048960">
    <property type="entry name" value="POLQ-like_helical"/>
</dbReference>
<dbReference type="PANTHER" id="PTHR10133:SF62">
    <property type="entry name" value="DNA POLYMERASE THETA"/>
    <property type="match status" value="1"/>
</dbReference>
<evidence type="ECO:0000313" key="6">
    <source>
        <dbReference type="EMBL" id="KAB1204420.1"/>
    </source>
</evidence>
<feature type="compositionally biased region" description="Polar residues" evidence="3">
    <location>
        <begin position="1359"/>
        <end position="1368"/>
    </location>
</feature>
<feature type="region of interest" description="Disordered" evidence="3">
    <location>
        <begin position="434"/>
        <end position="464"/>
    </location>
</feature>
<evidence type="ECO:0000259" key="5">
    <source>
        <dbReference type="PROSITE" id="PS51194"/>
    </source>
</evidence>
<gene>
    <name evidence="6" type="ORF">CJ030_MR8G028475</name>
</gene>
<dbReference type="SUPFAM" id="SSF158702">
    <property type="entry name" value="Sec63 N-terminal domain-like"/>
    <property type="match status" value="1"/>
</dbReference>
<dbReference type="GO" id="GO:0006261">
    <property type="term" value="P:DNA-templated DNA replication"/>
    <property type="evidence" value="ECO:0007669"/>
    <property type="project" value="InterPro"/>
</dbReference>
<evidence type="ECO:0000256" key="3">
    <source>
        <dbReference type="SAM" id="MobiDB-lite"/>
    </source>
</evidence>
<dbReference type="CDD" id="cd18026">
    <property type="entry name" value="DEXHc_POLQ-like"/>
    <property type="match status" value="1"/>
</dbReference>
<sequence>MASGSPRSRIDQFFVSKKRKPVSPGLKSGRSKKDAKAITEGSPSAKGTLDKCLVTSQEDNNTSKPSYTAKDSLGGPDAVKRKLALEIENSSKEELKQSFSSEELHSQTSEAIDEAQKETTTGLSAIGDVAVGGSANCCSTFAQGVDNSELKKFTADFLSLYCSELQSSVNLKSEPETNDHKRHRSPLWLDRKDKTSKKKKYDGNELHLEGEITCYNEKDPQDMQSGVVDKTKKKCNISETHLEGKINCSNEKNPKDMQPCVDDQIVVSVSSSSREVADGDGPVKLQPCLKKCINTPKSSINRTELRTPCSLTVKACISETPNSTRGSSIFSPGEAFWNEAIQVADGLCGPMVNFCVQAAEETHTAMSRYHTTKSCNLRNGVCHDKLKETLNEEDSRAWHKELCVSLGPVGKHAKDLDKEVALLPVKHFDFSCEDKVQDGSSPPKDAVDGSENATHKDSEQSECCSVSPEGLETSKISIQCCKAQTDEEMPELQVMTSVLAITNGEVGRLSADNNCKTCNSPVYDIKNALLSHESGEATTPSSFVPLEDSLNLNGWLPSEICSIYRKRGISKLYPWQVDCLHVDGVLQRRNLVYCASTSAGKSFVAEILMLRRVILTGKMALLVLPYVSICAEKAEHLEVVLEPLGKHVRSYYGNQGGGTLPKDTSVAVCTIEKANSLINRLLEEGRLSEIGIIVIDELHMVGDRSRGYLLELMLTKLRYAAGEGHSESSSGESSGTSSGKADPAHGLQIVGMSATMPNVAAVADWLQAALYQTDFRPVPLEEYIKVSNIIYNKNMDIVRTISKASDLAGKDPDHIVELCNEVVQEGHSVLIFCSSRKGCESTARHVSKFLKGFSVKVLKNESEFVDINSAIDALRRSPAGLDPIFEETFPSGVAYHHAGLAAGVNLPARRVIFRQPRIGRDFIDGTRYRQMAGRAGRTGIDTQGESVLICKPEEIKRIMGLVNETCPPLRSCLSEDMNGMTHAILEVVAGGIVQTANDIHRYVRCTLLNSTKPFQDVVKSAQESLRWLCLKKFLEWNEDTKLYSTTPLGSAAFGSSLCPEESLIVLDDLSRAREGFVLASDLHLVYLVTPINVDVEPDWELYYERFMELSSLDQSVGNRVGVVEPFLMRMAHGAPMRASNQSRGNMKGFHGKFENRPGIAKITMLSDDQALRVCKRFYVALILSRLVQEVPVGKVCEAFKVARGMVQALQENAGRFASMVSVFCERLGWHDLEGLVAKFQNRVSFGVRAEIVELTSIAHVKGSRARALYKAGLRTPLAIAEASIPEIVKALFESSSWAEQEGSAQRRVQLGVAKKIKNGARKIVLDKAEEARVAAFSAFKSLGYNVPHSSHPVHDQDSQEAATTSSGNDTRDSFVEVGFMKHDPAKPSAEEKENSEKGASERVGEKVMRTSDIGLVPSAEVNSEAAMQCNIDAERPVIPVAGSEASGAQLKATVGDTKSADTIHFMQLQNPGDKTSNGYPHHGVQEPHNWQNLCLRNENDSARGKGPMNAVTIPGGFDSFLDLWETASEFYFDVHYNKRLEVNSAAPFEIHGIAICWENSPVYYVNLPKDLMWSESRRDDYRYLGTSGYKGSVSRPENWLEIVGQRWNRIGEILGKRNVRKFTWNLKVQIQVLKVPAVSVQKFGSDVAGKSLGLELIDNSYLLLTPIHIKDGIDACIVSWILWPDEERSSNPNLEKEVKKRLSSEAAATANQSGRWRNQMRRAAHNGCCRRVAQTRALLSVLWKLLVSEELIEALMNIEIPLVNVLADMELWGIGVDMEGCVQARNVLGKKLRHLEKEAYKLAGMTFSLYTAADIANVLYIHLKLPIPEGHNKGKQHPSTDKHCLDLLRHEHPIIPVIKEHRTLAKLLNCTLGSICSLARLSARTQRYTLHGHWLQTSTATGRLSMEEPNLQCVEHVIEFKMNRDKNGGDANADRQKINARDFFVPTQDKWLLLTADYSQIELRLMAHFSKDSSLIELLSKPHGDVFNVIAARWTGKADDSVDSNERDQTKRLVYGILYGMGANTLAEQLHCSLDEAAEKIQSFKSSFPGVASWLCEAINFCRQKGGRKRFLSKIKFGNSKERSKAQRQAVNSICQGSAADIIKIAMINIYSVIVEGVDWPDCDSLVTKFQVLKGRCRIILQVHDELVLEVDPAVIKEAALLLQTSMENAALLRAILSTDSWHLWGLSYARIMSETSPRNAEVDSGIPGLNRLWPVETKWVVRALRHSAPTQMRPRQNNKNCLTGCPEDLVHSRQQKHDYSKSYKKLGGLNYKLSWLGNTLRKGFPATLVNANLVKKLGLAESVLRRRG</sequence>
<dbReference type="SMART" id="SM00487">
    <property type="entry name" value="DEXDc"/>
    <property type="match status" value="1"/>
</dbReference>